<dbReference type="eggNOG" id="ENOG5031GYN">
    <property type="taxonomic scope" value="Bacteria"/>
</dbReference>
<sequence>MIPEQYNIDELAAQLNDDSVVLGAYGREHPGAEQDIATILANAENQGRGSFGFVALDETPAQTADLRDIAQELLDTTNINTIIVRAPGSGAIVSDQYSRKAVELAQWDLLGNPDYVSAVDNYVASVSSDSTPWGLVTVGLCLVIIAAVVCTFLSLTLRVRASEKPARLKGSLAM</sequence>
<dbReference type="EMBL" id="AMEM01000017">
    <property type="protein sequence ID" value="EKX90616.1"/>
    <property type="molecule type" value="Genomic_DNA"/>
</dbReference>
<reference evidence="2 3" key="1">
    <citation type="submission" date="2012-05" db="EMBL/GenBank/DDBJ databases">
        <authorList>
            <person name="Weinstock G."/>
            <person name="Sodergren E."/>
            <person name="Lobos E.A."/>
            <person name="Fulton L."/>
            <person name="Fulton R."/>
            <person name="Courtney L."/>
            <person name="Fronick C."/>
            <person name="O'Laughlin M."/>
            <person name="Godfrey J."/>
            <person name="Wilson R.M."/>
            <person name="Miner T."/>
            <person name="Farmer C."/>
            <person name="Delehaunty K."/>
            <person name="Cordes M."/>
            <person name="Minx P."/>
            <person name="Tomlinson C."/>
            <person name="Chen J."/>
            <person name="Wollam A."/>
            <person name="Pepin K.H."/>
            <person name="Bhonagiri V."/>
            <person name="Zhang X."/>
            <person name="Suruliraj S."/>
            <person name="Warren W."/>
            <person name="Mitreva M."/>
            <person name="Mardis E.R."/>
            <person name="Wilson R.K."/>
        </authorList>
    </citation>
    <scope>NUCLEOTIDE SEQUENCE [LARGE SCALE GENOMIC DNA]</scope>
    <source>
        <strain evidence="2 3">F0235</strain>
    </source>
</reference>
<proteinExistence type="predicted"/>
<dbReference type="RefSeq" id="WP_006063349.1">
    <property type="nucleotide sequence ID" value="NZ_KB290831.1"/>
</dbReference>
<comment type="caution">
    <text evidence="2">The sequence shown here is derived from an EMBL/GenBank/DDBJ whole genome shotgun (WGS) entry which is preliminary data.</text>
</comment>
<evidence type="ECO:0000313" key="3">
    <source>
        <dbReference type="Proteomes" id="UP000010445"/>
    </source>
</evidence>
<dbReference type="Pfam" id="PF20381">
    <property type="entry name" value="Rv1476"/>
    <property type="match status" value="1"/>
</dbReference>
<dbReference type="InterPro" id="IPR046498">
    <property type="entry name" value="Rv1476-like"/>
</dbReference>
<dbReference type="OrthoDB" id="4412029at2"/>
<organism evidence="2 3">
    <name type="scientific">Corynebacterium durum F0235</name>
    <dbReference type="NCBI Taxonomy" id="1035195"/>
    <lineage>
        <taxon>Bacteria</taxon>
        <taxon>Bacillati</taxon>
        <taxon>Actinomycetota</taxon>
        <taxon>Actinomycetes</taxon>
        <taxon>Mycobacteriales</taxon>
        <taxon>Corynebacteriaceae</taxon>
        <taxon>Corynebacterium</taxon>
    </lineage>
</organism>
<accession>L1MI60</accession>
<keyword evidence="3" id="KW-1185">Reference proteome</keyword>
<keyword evidence="1" id="KW-0472">Membrane</keyword>
<feature type="transmembrane region" description="Helical" evidence="1">
    <location>
        <begin position="133"/>
        <end position="157"/>
    </location>
</feature>
<keyword evidence="1" id="KW-0812">Transmembrane</keyword>
<dbReference type="HOGENOM" id="CLU_112366_1_0_11"/>
<keyword evidence="1" id="KW-1133">Transmembrane helix</keyword>
<dbReference type="AlphaFoldDB" id="L1MI60"/>
<name>L1MI60_9CORY</name>
<protein>
    <submittedName>
        <fullName evidence="2">Uncharacterized protein</fullName>
    </submittedName>
</protein>
<evidence type="ECO:0000256" key="1">
    <source>
        <dbReference type="SAM" id="Phobius"/>
    </source>
</evidence>
<gene>
    <name evidence="2" type="ORF">HMPREF9997_01111</name>
</gene>
<evidence type="ECO:0000313" key="2">
    <source>
        <dbReference type="EMBL" id="EKX90616.1"/>
    </source>
</evidence>
<dbReference type="Proteomes" id="UP000010445">
    <property type="component" value="Unassembled WGS sequence"/>
</dbReference>
<dbReference type="PATRIC" id="fig|1035195.3.peg.994"/>